<dbReference type="SUPFAM" id="SSF50129">
    <property type="entry name" value="GroES-like"/>
    <property type="match status" value="1"/>
</dbReference>
<organism evidence="4 5">
    <name type="scientific">Rhodococcoides fascians</name>
    <name type="common">Rhodococcus fascians</name>
    <dbReference type="NCBI Taxonomy" id="1828"/>
    <lineage>
        <taxon>Bacteria</taxon>
        <taxon>Bacillati</taxon>
        <taxon>Actinomycetota</taxon>
        <taxon>Actinomycetes</taxon>
        <taxon>Mycobacteriales</taxon>
        <taxon>Nocardiaceae</taxon>
        <taxon>Rhodococcoides</taxon>
    </lineage>
</organism>
<dbReference type="EMBL" id="CP015220">
    <property type="protein sequence ID" value="AMY24192.1"/>
    <property type="molecule type" value="Genomic_DNA"/>
</dbReference>
<dbReference type="AlphaFoldDB" id="A0A143QNX6"/>
<dbReference type="Pfam" id="PF08240">
    <property type="entry name" value="ADH_N"/>
    <property type="match status" value="1"/>
</dbReference>
<dbReference type="Gene3D" id="3.40.50.720">
    <property type="entry name" value="NAD(P)-binding Rossmann-like Domain"/>
    <property type="match status" value="1"/>
</dbReference>
<dbReference type="KEGG" id="rhs:A3Q41_02901"/>
<dbReference type="PATRIC" id="fig|1653479.3.peg.2936"/>
<dbReference type="InterPro" id="IPR011032">
    <property type="entry name" value="GroES-like_sf"/>
</dbReference>
<dbReference type="GO" id="GO:0016651">
    <property type="term" value="F:oxidoreductase activity, acting on NAD(P)H"/>
    <property type="evidence" value="ECO:0007669"/>
    <property type="project" value="TreeGrafter"/>
</dbReference>
<dbReference type="GO" id="GO:0070402">
    <property type="term" value="F:NADPH binding"/>
    <property type="evidence" value="ECO:0007669"/>
    <property type="project" value="TreeGrafter"/>
</dbReference>
<evidence type="ECO:0000313" key="4">
    <source>
        <dbReference type="EMBL" id="AMY24192.1"/>
    </source>
</evidence>
<name>A0A143QNX6_RHOFA</name>
<dbReference type="InterPro" id="IPR013154">
    <property type="entry name" value="ADH-like_N"/>
</dbReference>
<reference evidence="4 5" key="1">
    <citation type="journal article" date="2016" name="Genome Announc.">
        <title>Complete Genome and Plasmid Sequences for Rhodococcus fascians D188 and Draft Sequences for Rhodococcus Isolates PBTS 1 and PBTS 2.</title>
        <authorList>
            <person name="Stamler R.A."/>
            <person name="Vereecke D."/>
            <person name="Zhang Y."/>
            <person name="Schilkey F."/>
            <person name="Devitt N."/>
            <person name="Randall J.J."/>
        </authorList>
    </citation>
    <scope>NUCLEOTIDE SEQUENCE [LARGE SCALE GENOMIC DNA]</scope>
    <source>
        <strain evidence="4 5">PBTS2</strain>
    </source>
</reference>
<dbReference type="OrthoDB" id="3571427at2"/>
<dbReference type="SUPFAM" id="SSF51735">
    <property type="entry name" value="NAD(P)-binding Rossmann-fold domains"/>
    <property type="match status" value="1"/>
</dbReference>
<accession>A0A143QNX6</accession>
<dbReference type="InterPro" id="IPR020843">
    <property type="entry name" value="ER"/>
</dbReference>
<keyword evidence="2 4" id="KW-0560">Oxidoreductase</keyword>
<evidence type="ECO:0000313" key="5">
    <source>
        <dbReference type="Proteomes" id="UP000076038"/>
    </source>
</evidence>
<dbReference type="GO" id="GO:0004022">
    <property type="term" value="F:alcohol dehydrogenase (NAD+) activity"/>
    <property type="evidence" value="ECO:0007669"/>
    <property type="project" value="UniProtKB-EC"/>
</dbReference>
<reference evidence="5" key="2">
    <citation type="submission" date="2016-04" db="EMBL/GenBank/DDBJ databases">
        <title>Complete Genome and Plasmid Sequences for Rhodococcus fascians D188 and Draft Sequences for Rhodococcus spp. Isolates PBTS 1 and PBTS 2.</title>
        <authorList>
            <person name="Stamer R."/>
            <person name="Vereecke D."/>
            <person name="Zhang Y."/>
            <person name="Schilkey F."/>
            <person name="Devitt N."/>
            <person name="Randall J."/>
        </authorList>
    </citation>
    <scope>NUCLEOTIDE SEQUENCE [LARGE SCALE GENOMIC DNA]</scope>
    <source>
        <strain evidence="5">PBTS2</strain>
    </source>
</reference>
<keyword evidence="1" id="KW-0521">NADP</keyword>
<gene>
    <name evidence="4" type="primary">adh_2</name>
    <name evidence="4" type="ORF">A3Q41_02901</name>
</gene>
<sequence length="324" mass="33456">MRAARVHAWGEAPVVEDVDVPVPAAGEALVRVEAASVAHLDVTVASGEFGIKPTLPYTGGVEGSGVVVESAVFEPGTKVVLRGGGLGLFKNGTWAEYVVVKDKALVEVPHGLSPEVAATFWVPTTTARAALVDVGRLGSWLPDVGSAAEEHVIVAGAAGAVGSMVTQLALRYGATVTALVADREQASRVPDGATALVAGDDEQFAVLAEQRAATLLVDTLGGSNLIVRSRWVRPGGRAVSIGYVTGNDVSIGLSNWLLDDVALLPVNMIRREESARATVPELAALLAAGDLTLDYESFSLDETGIALDKLGAGKVRGRAVVIPQ</sequence>
<dbReference type="PANTHER" id="PTHR48106:SF18">
    <property type="entry name" value="QUINONE OXIDOREDUCTASE PIG3"/>
    <property type="match status" value="1"/>
</dbReference>
<evidence type="ECO:0000256" key="2">
    <source>
        <dbReference type="ARBA" id="ARBA00023002"/>
    </source>
</evidence>
<dbReference type="SMART" id="SM00829">
    <property type="entry name" value="PKS_ER"/>
    <property type="match status" value="1"/>
</dbReference>
<dbReference type="Gene3D" id="3.90.180.10">
    <property type="entry name" value="Medium-chain alcohol dehydrogenases, catalytic domain"/>
    <property type="match status" value="1"/>
</dbReference>
<dbReference type="InterPro" id="IPR013149">
    <property type="entry name" value="ADH-like_C"/>
</dbReference>
<dbReference type="EC" id="1.1.1.1" evidence="4"/>
<evidence type="ECO:0000259" key="3">
    <source>
        <dbReference type="SMART" id="SM00829"/>
    </source>
</evidence>
<dbReference type="Pfam" id="PF00107">
    <property type="entry name" value="ADH_zinc_N"/>
    <property type="match status" value="1"/>
</dbReference>
<evidence type="ECO:0000256" key="1">
    <source>
        <dbReference type="ARBA" id="ARBA00022857"/>
    </source>
</evidence>
<dbReference type="Proteomes" id="UP000076038">
    <property type="component" value="Chromosome"/>
</dbReference>
<dbReference type="InterPro" id="IPR036291">
    <property type="entry name" value="NAD(P)-bd_dom_sf"/>
</dbReference>
<protein>
    <submittedName>
        <fullName evidence="4">Alcohol dehydrogenase</fullName>
        <ecNumber evidence="4">1.1.1.1</ecNumber>
    </submittedName>
</protein>
<keyword evidence="5" id="KW-1185">Reference proteome</keyword>
<proteinExistence type="predicted"/>
<feature type="domain" description="Enoyl reductase (ER)" evidence="3">
    <location>
        <begin position="10"/>
        <end position="321"/>
    </location>
</feature>
<dbReference type="PANTHER" id="PTHR48106">
    <property type="entry name" value="QUINONE OXIDOREDUCTASE PIG3-RELATED"/>
    <property type="match status" value="1"/>
</dbReference>